<keyword evidence="4 7" id="KW-0812">Transmembrane</keyword>
<dbReference type="InterPro" id="IPR001712">
    <property type="entry name" value="T3SS_FHIPEP"/>
</dbReference>
<keyword evidence="7" id="KW-1006">Bacterial flagellum protein export</keyword>
<dbReference type="PANTHER" id="PTHR30161:SF1">
    <property type="entry name" value="FLAGELLAR BIOSYNTHESIS PROTEIN FLHA-RELATED"/>
    <property type="match status" value="1"/>
</dbReference>
<comment type="function">
    <text evidence="7">Required for formation of the rod structure of the flagellar apparatus. Together with FliI and FliH, may constitute the export apparatus of flagellin.</text>
</comment>
<dbReference type="GO" id="GO:0044780">
    <property type="term" value="P:bacterial-type flagellum assembly"/>
    <property type="evidence" value="ECO:0007669"/>
    <property type="project" value="InterPro"/>
</dbReference>
<dbReference type="STRING" id="1184609.KILIM_028_00390"/>
<evidence type="ECO:0000256" key="5">
    <source>
        <dbReference type="ARBA" id="ARBA00022989"/>
    </source>
</evidence>
<dbReference type="eggNOG" id="COG1298">
    <property type="taxonomic scope" value="Bacteria"/>
</dbReference>
<keyword evidence="7" id="KW-0813">Transport</keyword>
<keyword evidence="6 7" id="KW-0472">Membrane</keyword>
<dbReference type="OrthoDB" id="9759185at2"/>
<keyword evidence="9" id="KW-1185">Reference proteome</keyword>
<dbReference type="InterPro" id="IPR006301">
    <property type="entry name" value="FlhA"/>
</dbReference>
<feature type="transmembrane region" description="Helical" evidence="7">
    <location>
        <begin position="191"/>
        <end position="211"/>
    </location>
</feature>
<keyword evidence="7" id="KW-0653">Protein transport</keyword>
<keyword evidence="8" id="KW-0969">Cilium</keyword>
<reference evidence="8 9" key="1">
    <citation type="submission" date="2012-08" db="EMBL/GenBank/DDBJ databases">
        <title>Whole genome shotgun sequence of Kineosphaera limosa NBRC 100340.</title>
        <authorList>
            <person name="Yoshida I."/>
            <person name="Isaki S."/>
            <person name="Hosoyama A."/>
            <person name="Tsuchikane K."/>
            <person name="Katsumata H."/>
            <person name="Ando Y."/>
            <person name="Ohji S."/>
            <person name="Hamada M."/>
            <person name="Tamura T."/>
            <person name="Yamazoe A."/>
            <person name="Yamazaki S."/>
            <person name="Fujita N."/>
        </authorList>
    </citation>
    <scope>NUCLEOTIDE SEQUENCE [LARGE SCALE GENOMIC DNA]</scope>
    <source>
        <strain evidence="8 9">NBRC 100340</strain>
    </source>
</reference>
<feature type="transmembrane region" description="Helical" evidence="7">
    <location>
        <begin position="58"/>
        <end position="75"/>
    </location>
</feature>
<dbReference type="PANTHER" id="PTHR30161">
    <property type="entry name" value="FLAGELLAR EXPORT PROTEIN, MEMBRANE FLHA SUBUNIT-RELATED"/>
    <property type="match status" value="1"/>
</dbReference>
<comment type="similarity">
    <text evidence="2 7">Belongs to the FHIPEP (flagella/HR/invasion proteins export pore) family.</text>
</comment>
<dbReference type="Pfam" id="PF00771">
    <property type="entry name" value="FHIPEP"/>
    <property type="match status" value="1"/>
</dbReference>
<evidence type="ECO:0000256" key="2">
    <source>
        <dbReference type="ARBA" id="ARBA00008835"/>
    </source>
</evidence>
<keyword evidence="3 7" id="KW-1003">Cell membrane</keyword>
<dbReference type="NCBIfam" id="TIGR01398">
    <property type="entry name" value="FlhA"/>
    <property type="match status" value="1"/>
</dbReference>
<evidence type="ECO:0000256" key="6">
    <source>
        <dbReference type="ARBA" id="ARBA00023136"/>
    </source>
</evidence>
<evidence type="ECO:0000256" key="3">
    <source>
        <dbReference type="ARBA" id="ARBA00022475"/>
    </source>
</evidence>
<dbReference type="PIRSF" id="PIRSF005419">
    <property type="entry name" value="FlhA"/>
    <property type="match status" value="1"/>
</dbReference>
<evidence type="ECO:0000313" key="9">
    <source>
        <dbReference type="Proteomes" id="UP000008366"/>
    </source>
</evidence>
<dbReference type="EMBL" id="BAHD01000028">
    <property type="protein sequence ID" value="GAB95885.1"/>
    <property type="molecule type" value="Genomic_DNA"/>
</dbReference>
<accession>K6W9L7</accession>
<keyword evidence="5 7" id="KW-1133">Transmembrane helix</keyword>
<comment type="caution">
    <text evidence="8">The sequence shown here is derived from an EMBL/GenBank/DDBJ whole genome shotgun (WGS) entry which is preliminary data.</text>
</comment>
<feature type="transmembrane region" description="Helical" evidence="7">
    <location>
        <begin position="6"/>
        <end position="26"/>
    </location>
</feature>
<keyword evidence="7" id="KW-1005">Bacterial flagellum biogenesis</keyword>
<dbReference type="InterPro" id="IPR042193">
    <property type="entry name" value="FHIPEP_3"/>
</dbReference>
<sequence length="682" mass="72542">MKPSRIAQIGIPAAIVGVVIMMVVPLPTQLLDVLLAFNMGFSVLILLVAMRVTKPLDFSIFPALLLLATLFRLALNIASTRLVLLQGDAGQVIESFGHFVVGGSIVVGLVIFVILMIIQFVVITNGAGRVAEVAARFTLDALPGKQMAVDADLNSGLIDENEARRRRKEVSAEADFYGAMDGASKFVKGDAIASVIITLINLLGGFAIGMLQNGLSAGESIQKYSLLSVGDGLVSQIPALLLSVSTGLIVTRATTENDLGTDLLAQFGRHRQAVMIAGAAVLALGLVPGLPKLPFILIGAILLALAFRLPKEGAEVEPEEIPEDLPTTPQKDSPMAIAQDMRVEPLELELAYDLIDLVDSAAGGDLLDRVRALRRKLAQEIGIVVPLVRTRDNLDLPPRHYAIRVHGVEVARGQAPAGMVLAIGDDLDQLPGMVTQEPVFGLAAKWVPAELREHVALASSTVVDRSSVITTHMAEVVRVHAAQLLSREDVKMLVDMVRQSHPVVVDELTPAPLSLGEVQRALQGLLTERVCIRDLVRIFEAMSMRAKVSTDPDGLVESARGALGPAIAASHAVDGRLSVITFEPLLEQRLMESLRPSEQGVFLAMDPLLAERLATEAGRVAALAEANGDPPVLVCAGPLRLPIRRLLEQAAPRTPVLSYAELGGQLTLVTSGVVNVAEVTAA</sequence>
<keyword evidence="8" id="KW-0282">Flagellum</keyword>
<dbReference type="PRINTS" id="PR00949">
    <property type="entry name" value="TYPE3IMAPROT"/>
</dbReference>
<dbReference type="GO" id="GO:0009306">
    <property type="term" value="P:protein secretion"/>
    <property type="evidence" value="ECO:0007669"/>
    <property type="project" value="InterPro"/>
</dbReference>
<feature type="transmembrane region" description="Helical" evidence="7">
    <location>
        <begin position="273"/>
        <end position="306"/>
    </location>
</feature>
<organism evidence="8 9">
    <name type="scientific">Kineosphaera limosa NBRC 100340</name>
    <dbReference type="NCBI Taxonomy" id="1184609"/>
    <lineage>
        <taxon>Bacteria</taxon>
        <taxon>Bacillati</taxon>
        <taxon>Actinomycetota</taxon>
        <taxon>Actinomycetes</taxon>
        <taxon>Micrococcales</taxon>
        <taxon>Dermatophilaceae</taxon>
        <taxon>Kineosphaera</taxon>
    </lineage>
</organism>
<evidence type="ECO:0000313" key="8">
    <source>
        <dbReference type="EMBL" id="GAB95885.1"/>
    </source>
</evidence>
<evidence type="ECO:0000256" key="7">
    <source>
        <dbReference type="RuleBase" id="RU364093"/>
    </source>
</evidence>
<evidence type="ECO:0000256" key="1">
    <source>
        <dbReference type="ARBA" id="ARBA00004651"/>
    </source>
</evidence>
<dbReference type="Gene3D" id="1.10.8.540">
    <property type="entry name" value="FHIPEP family, domain 3"/>
    <property type="match status" value="1"/>
</dbReference>
<comment type="subcellular location">
    <subcellularLocation>
        <location evidence="1 7">Cell membrane</location>
        <topology evidence="1 7">Multi-pass membrane protein</topology>
    </subcellularLocation>
</comment>
<protein>
    <recommendedName>
        <fullName evidence="7">Flagellar biosynthesis protein FlhA</fullName>
    </recommendedName>
</protein>
<feature type="transmembrane region" description="Helical" evidence="7">
    <location>
        <begin position="96"/>
        <end position="122"/>
    </location>
</feature>
<dbReference type="Gene3D" id="3.40.50.12790">
    <property type="entry name" value="FHIPEP family, domain 4"/>
    <property type="match status" value="1"/>
</dbReference>
<dbReference type="AlphaFoldDB" id="K6W9L7"/>
<feature type="transmembrane region" description="Helical" evidence="7">
    <location>
        <begin position="33"/>
        <end position="52"/>
    </location>
</feature>
<proteinExistence type="inferred from homology"/>
<feature type="transmembrane region" description="Helical" evidence="7">
    <location>
        <begin position="232"/>
        <end position="253"/>
    </location>
</feature>
<dbReference type="InterPro" id="IPR042196">
    <property type="entry name" value="FHIPEP_4"/>
</dbReference>
<evidence type="ECO:0000256" key="4">
    <source>
        <dbReference type="ARBA" id="ARBA00022692"/>
    </source>
</evidence>
<dbReference type="InterPro" id="IPR042194">
    <property type="entry name" value="FHIPEP_1"/>
</dbReference>
<gene>
    <name evidence="7 8" type="primary">flhA</name>
    <name evidence="8" type="ORF">KILIM_028_00390</name>
</gene>
<keyword evidence="8" id="KW-0966">Cell projection</keyword>
<dbReference type="GO" id="GO:0005886">
    <property type="term" value="C:plasma membrane"/>
    <property type="evidence" value="ECO:0007669"/>
    <property type="project" value="UniProtKB-SubCell"/>
</dbReference>
<name>K6W9L7_9MICO</name>
<dbReference type="RefSeq" id="WP_006592417.1">
    <property type="nucleotide sequence ID" value="NZ_BAHD01000028.1"/>
</dbReference>
<dbReference type="Gene3D" id="3.40.30.60">
    <property type="entry name" value="FHIPEP family, domain 1"/>
    <property type="match status" value="1"/>
</dbReference>
<dbReference type="Proteomes" id="UP000008366">
    <property type="component" value="Unassembled WGS sequence"/>
</dbReference>